<keyword evidence="2" id="KW-1185">Reference proteome</keyword>
<gene>
    <name evidence="1" type="ORF">Tco_1125645</name>
</gene>
<evidence type="ECO:0000313" key="2">
    <source>
        <dbReference type="Proteomes" id="UP001151760"/>
    </source>
</evidence>
<dbReference type="Proteomes" id="UP001151760">
    <property type="component" value="Unassembled WGS sequence"/>
</dbReference>
<sequence>MFSFALAMRPPSYVILISGDGDFFPTFSALHGLGYTIVLIFQIDWVSQSCYETGHKRIEPGKRPLVTPLTLEHGWCLLRVANAAFWDMETKIIAQMGDFCNVETTRSPENKEHHMRKKLTADVLRKDCTGQKEEEKNERNLEF</sequence>
<protein>
    <submittedName>
        <fullName evidence="1">Chromo domain protein LHP1</fullName>
    </submittedName>
</protein>
<reference evidence="1" key="1">
    <citation type="journal article" date="2022" name="Int. J. Mol. Sci.">
        <title>Draft Genome of Tanacetum Coccineum: Genomic Comparison of Closely Related Tanacetum-Family Plants.</title>
        <authorList>
            <person name="Yamashiro T."/>
            <person name="Shiraishi A."/>
            <person name="Nakayama K."/>
            <person name="Satake H."/>
        </authorList>
    </citation>
    <scope>NUCLEOTIDE SEQUENCE</scope>
</reference>
<dbReference type="EMBL" id="BQNB010021707">
    <property type="protein sequence ID" value="GJU09215.1"/>
    <property type="molecule type" value="Genomic_DNA"/>
</dbReference>
<name>A0ABQ5JB99_9ASTR</name>
<organism evidence="1 2">
    <name type="scientific">Tanacetum coccineum</name>
    <dbReference type="NCBI Taxonomy" id="301880"/>
    <lineage>
        <taxon>Eukaryota</taxon>
        <taxon>Viridiplantae</taxon>
        <taxon>Streptophyta</taxon>
        <taxon>Embryophyta</taxon>
        <taxon>Tracheophyta</taxon>
        <taxon>Spermatophyta</taxon>
        <taxon>Magnoliopsida</taxon>
        <taxon>eudicotyledons</taxon>
        <taxon>Gunneridae</taxon>
        <taxon>Pentapetalae</taxon>
        <taxon>asterids</taxon>
        <taxon>campanulids</taxon>
        <taxon>Asterales</taxon>
        <taxon>Asteraceae</taxon>
        <taxon>Asteroideae</taxon>
        <taxon>Anthemideae</taxon>
        <taxon>Anthemidinae</taxon>
        <taxon>Tanacetum</taxon>
    </lineage>
</organism>
<proteinExistence type="predicted"/>
<accession>A0ABQ5JB99</accession>
<comment type="caution">
    <text evidence="1">The sequence shown here is derived from an EMBL/GenBank/DDBJ whole genome shotgun (WGS) entry which is preliminary data.</text>
</comment>
<evidence type="ECO:0000313" key="1">
    <source>
        <dbReference type="EMBL" id="GJU09215.1"/>
    </source>
</evidence>
<reference evidence="1" key="2">
    <citation type="submission" date="2022-01" db="EMBL/GenBank/DDBJ databases">
        <authorList>
            <person name="Yamashiro T."/>
            <person name="Shiraishi A."/>
            <person name="Satake H."/>
            <person name="Nakayama K."/>
        </authorList>
    </citation>
    <scope>NUCLEOTIDE SEQUENCE</scope>
</reference>